<keyword evidence="2" id="KW-1185">Reference proteome</keyword>
<evidence type="ECO:0000313" key="1">
    <source>
        <dbReference type="EMBL" id="KZV36679.1"/>
    </source>
</evidence>
<proteinExistence type="predicted"/>
<sequence length="111" mass="13118">MPPRRGRGRAVRQVVDQPRVFDSEEDVVEPRVPLRSRARQAESEVEHLTRRMDSMELILAMFQRMILRPSMVLMLWTERQTSRKVSWVCIFGFSRQVDEVSHPVPEGMYSF</sequence>
<name>A0A2Z7BQE3_9LAMI</name>
<accession>A0A2Z7BQE3</accession>
<organism evidence="1 2">
    <name type="scientific">Dorcoceras hygrometricum</name>
    <dbReference type="NCBI Taxonomy" id="472368"/>
    <lineage>
        <taxon>Eukaryota</taxon>
        <taxon>Viridiplantae</taxon>
        <taxon>Streptophyta</taxon>
        <taxon>Embryophyta</taxon>
        <taxon>Tracheophyta</taxon>
        <taxon>Spermatophyta</taxon>
        <taxon>Magnoliopsida</taxon>
        <taxon>eudicotyledons</taxon>
        <taxon>Gunneridae</taxon>
        <taxon>Pentapetalae</taxon>
        <taxon>asterids</taxon>
        <taxon>lamiids</taxon>
        <taxon>Lamiales</taxon>
        <taxon>Gesneriaceae</taxon>
        <taxon>Didymocarpoideae</taxon>
        <taxon>Trichosporeae</taxon>
        <taxon>Loxocarpinae</taxon>
        <taxon>Dorcoceras</taxon>
    </lineage>
</organism>
<dbReference type="Proteomes" id="UP000250235">
    <property type="component" value="Unassembled WGS sequence"/>
</dbReference>
<dbReference type="AlphaFoldDB" id="A0A2Z7BQE3"/>
<gene>
    <name evidence="1" type="ORF">F511_14782</name>
</gene>
<reference evidence="1 2" key="1">
    <citation type="journal article" date="2015" name="Proc. Natl. Acad. Sci. U.S.A.">
        <title>The resurrection genome of Boea hygrometrica: A blueprint for survival of dehydration.</title>
        <authorList>
            <person name="Xiao L."/>
            <person name="Yang G."/>
            <person name="Zhang L."/>
            <person name="Yang X."/>
            <person name="Zhao S."/>
            <person name="Ji Z."/>
            <person name="Zhou Q."/>
            <person name="Hu M."/>
            <person name="Wang Y."/>
            <person name="Chen M."/>
            <person name="Xu Y."/>
            <person name="Jin H."/>
            <person name="Xiao X."/>
            <person name="Hu G."/>
            <person name="Bao F."/>
            <person name="Hu Y."/>
            <person name="Wan P."/>
            <person name="Li L."/>
            <person name="Deng X."/>
            <person name="Kuang T."/>
            <person name="Xiang C."/>
            <person name="Zhu J.K."/>
            <person name="Oliver M.J."/>
            <person name="He Y."/>
        </authorList>
    </citation>
    <scope>NUCLEOTIDE SEQUENCE [LARGE SCALE GENOMIC DNA]</scope>
    <source>
        <strain evidence="2">cv. XS01</strain>
    </source>
</reference>
<protein>
    <submittedName>
        <fullName evidence="1">Uncharacterized protein</fullName>
    </submittedName>
</protein>
<dbReference type="EMBL" id="KV003278">
    <property type="protein sequence ID" value="KZV36679.1"/>
    <property type="molecule type" value="Genomic_DNA"/>
</dbReference>
<evidence type="ECO:0000313" key="2">
    <source>
        <dbReference type="Proteomes" id="UP000250235"/>
    </source>
</evidence>